<dbReference type="Proteomes" id="UP000179179">
    <property type="component" value="Unassembled WGS sequence"/>
</dbReference>
<name>A0A1F7ZIB6_9EURO</name>
<keyword evidence="3" id="KW-1185">Reference proteome</keyword>
<organism evidence="2 3">
    <name type="scientific">Aspergillus bombycis</name>
    <dbReference type="NCBI Taxonomy" id="109264"/>
    <lineage>
        <taxon>Eukaryota</taxon>
        <taxon>Fungi</taxon>
        <taxon>Dikarya</taxon>
        <taxon>Ascomycota</taxon>
        <taxon>Pezizomycotina</taxon>
        <taxon>Eurotiomycetes</taxon>
        <taxon>Eurotiomycetidae</taxon>
        <taxon>Eurotiales</taxon>
        <taxon>Aspergillaceae</taxon>
        <taxon>Aspergillus</taxon>
    </lineage>
</organism>
<evidence type="ECO:0000256" key="1">
    <source>
        <dbReference type="SAM" id="MobiDB-lite"/>
    </source>
</evidence>
<dbReference type="GeneID" id="34455630"/>
<dbReference type="AlphaFoldDB" id="A0A1F7ZIB6"/>
<gene>
    <name evidence="2" type="ORF">ABOM_012241</name>
</gene>
<feature type="region of interest" description="Disordered" evidence="1">
    <location>
        <begin position="149"/>
        <end position="179"/>
    </location>
</feature>
<feature type="region of interest" description="Disordered" evidence="1">
    <location>
        <begin position="250"/>
        <end position="271"/>
    </location>
</feature>
<protein>
    <submittedName>
        <fullName evidence="2">Uncharacterized protein</fullName>
    </submittedName>
</protein>
<reference evidence="2 3" key="1">
    <citation type="journal article" date="2016" name="Genome Biol. Evol.">
        <title>Draft genome sequence of an aflatoxigenic Aspergillus species, A. bombycis.</title>
        <authorList>
            <person name="Moore G.G."/>
            <person name="Mack B.M."/>
            <person name="Beltz S.B."/>
            <person name="Gilbert M.K."/>
        </authorList>
    </citation>
    <scope>NUCLEOTIDE SEQUENCE [LARGE SCALE GENOMIC DNA]</scope>
    <source>
        <strain evidence="3">NRRL 26010</strain>
    </source>
</reference>
<evidence type="ECO:0000313" key="3">
    <source>
        <dbReference type="Proteomes" id="UP000179179"/>
    </source>
</evidence>
<proteinExistence type="predicted"/>
<sequence length="333" mass="38229">MGKFLKVLMPWRSGAEVKSREKQITQKDVPKNIPQAGTYQKVSQNFKMDLPRGTLQSDVDQMVFNQDWTLNPQWEVWAVGVKTKRGWEYVFKHKRTGQEYDDVDMIRYRDSWVYMSAKQRQERLARGTSPYLGEQAKYEAARKVNEWEQRNDEWVAPPPTSGLATPTASKASVSRSGQPYRKVSDLEQIPRYDGQYEREAAEKWLRRIDQYFKDERILAQKEATELERTTLVNRMFAGATWDPFDMRACHREKPKERPKSPATSSDDDTLGVDLTIRRTETTSPLAGALGHLGSDFYIVQGDGFSGSTSAPRGSRLIVGCTRALGRLWLLYDG</sequence>
<evidence type="ECO:0000313" key="2">
    <source>
        <dbReference type="EMBL" id="OGM39193.1"/>
    </source>
</evidence>
<comment type="caution">
    <text evidence="2">The sequence shown here is derived from an EMBL/GenBank/DDBJ whole genome shotgun (WGS) entry which is preliminary data.</text>
</comment>
<accession>A0A1F7ZIB6</accession>
<feature type="compositionally biased region" description="Polar residues" evidence="1">
    <location>
        <begin position="162"/>
        <end position="177"/>
    </location>
</feature>
<dbReference type="RefSeq" id="XP_022382911.1">
    <property type="nucleotide sequence ID" value="XM_022539368.1"/>
</dbReference>
<feature type="compositionally biased region" description="Basic and acidic residues" evidence="1">
    <location>
        <begin position="250"/>
        <end position="259"/>
    </location>
</feature>
<dbReference type="EMBL" id="LYCR01000250">
    <property type="protein sequence ID" value="OGM39193.1"/>
    <property type="molecule type" value="Genomic_DNA"/>
</dbReference>
<dbReference type="OrthoDB" id="4485960at2759"/>